<comment type="caution">
    <text evidence="1">The sequence shown here is derived from an EMBL/GenBank/DDBJ whole genome shotgun (WGS) entry which is preliminary data.</text>
</comment>
<name>A0ABR7VDA5_9FLAO</name>
<evidence type="ECO:0000313" key="1">
    <source>
        <dbReference type="EMBL" id="MBD0850512.1"/>
    </source>
</evidence>
<dbReference type="RefSeq" id="WP_188313637.1">
    <property type="nucleotide sequence ID" value="NZ_JABTCG010000002.1"/>
</dbReference>
<accession>A0ABR7VDA5</accession>
<keyword evidence="2" id="KW-1185">Reference proteome</keyword>
<organism evidence="1 2">
    <name type="scientific">Maribacter arenosus</name>
    <dbReference type="NCBI Taxonomy" id="1854708"/>
    <lineage>
        <taxon>Bacteria</taxon>
        <taxon>Pseudomonadati</taxon>
        <taxon>Bacteroidota</taxon>
        <taxon>Flavobacteriia</taxon>
        <taxon>Flavobacteriales</taxon>
        <taxon>Flavobacteriaceae</taxon>
        <taxon>Maribacter</taxon>
    </lineage>
</organism>
<dbReference type="EMBL" id="JABTCG010000002">
    <property type="protein sequence ID" value="MBD0850512.1"/>
    <property type="molecule type" value="Genomic_DNA"/>
</dbReference>
<gene>
    <name evidence="1" type="ORF">HPE63_07520</name>
</gene>
<reference evidence="1 2" key="1">
    <citation type="submission" date="2020-05" db="EMBL/GenBank/DDBJ databases">
        <title>The draft genome sequence of Maribacter arenosus CAU 1321.</title>
        <authorList>
            <person name="Mu L."/>
        </authorList>
    </citation>
    <scope>NUCLEOTIDE SEQUENCE [LARGE SCALE GENOMIC DNA]</scope>
    <source>
        <strain evidence="1 2">CAU 1321</strain>
    </source>
</reference>
<proteinExistence type="predicted"/>
<protein>
    <submittedName>
        <fullName evidence="1">Uncharacterized protein</fullName>
    </submittedName>
</protein>
<dbReference type="Proteomes" id="UP000598350">
    <property type="component" value="Unassembled WGS sequence"/>
</dbReference>
<sequence>MAAKQMNIKDYNKQEATLRLSCTCGWEGKAKEAYGELYEAVLDFECPKCDTTLLIVDLIVDAQKYFDHKASKKP</sequence>
<evidence type="ECO:0000313" key="2">
    <source>
        <dbReference type="Proteomes" id="UP000598350"/>
    </source>
</evidence>